<reference evidence="2 3" key="1">
    <citation type="submission" date="2018-06" db="EMBL/GenBank/DDBJ databases">
        <title>Flavobacterium sp IMCC34762, genome.</title>
        <authorList>
            <person name="Joung Y."/>
            <person name="Cho J."/>
            <person name="Song J."/>
        </authorList>
    </citation>
    <scope>NUCLEOTIDE SEQUENCE [LARGE SCALE GENOMIC DNA]</scope>
    <source>
        <strain evidence="2 3">IMCC34762</strain>
    </source>
</reference>
<dbReference type="Proteomes" id="UP000249177">
    <property type="component" value="Unassembled WGS sequence"/>
</dbReference>
<proteinExistence type="predicted"/>
<dbReference type="AlphaFoldDB" id="A0A2W7UK43"/>
<organism evidence="2 3">
    <name type="scientific">Flavobacterium aquariorum</name>
    <dbReference type="NCBI Taxonomy" id="2217670"/>
    <lineage>
        <taxon>Bacteria</taxon>
        <taxon>Pseudomonadati</taxon>
        <taxon>Bacteroidota</taxon>
        <taxon>Flavobacteriia</taxon>
        <taxon>Flavobacteriales</taxon>
        <taxon>Flavobacteriaceae</taxon>
        <taxon>Flavobacterium</taxon>
    </lineage>
</organism>
<keyword evidence="3" id="KW-1185">Reference proteome</keyword>
<dbReference type="Gene3D" id="3.30.530.80">
    <property type="match status" value="1"/>
</dbReference>
<feature type="domain" description="DUF4468" evidence="1">
    <location>
        <begin position="34"/>
        <end position="120"/>
    </location>
</feature>
<name>A0A2W7UK43_9FLAO</name>
<dbReference type="Pfam" id="PF14730">
    <property type="entry name" value="DUF4468"/>
    <property type="match status" value="1"/>
</dbReference>
<gene>
    <name evidence="2" type="ORF">DOS84_10175</name>
</gene>
<evidence type="ECO:0000259" key="1">
    <source>
        <dbReference type="Pfam" id="PF14730"/>
    </source>
</evidence>
<dbReference type="InterPro" id="IPR027823">
    <property type="entry name" value="DUF4468"/>
</dbReference>
<sequence>MKRILISALLILSLCGYGQRLNVLPKDENGKVHFTKIIESNNLSQEQTYNKSKLFFINNFNSVKDVIELDDKENRTIIGKGHTILNIQKGKYTTPVPLSFFIKIESKNNKCKVDIYNLIYNNGTFAETFFSEYNEARYINANVKNKLIMESYRDQTLEKIAFIESKIKEELNKN</sequence>
<comment type="caution">
    <text evidence="2">The sequence shown here is derived from an EMBL/GenBank/DDBJ whole genome shotgun (WGS) entry which is preliminary data.</text>
</comment>
<evidence type="ECO:0000313" key="3">
    <source>
        <dbReference type="Proteomes" id="UP000249177"/>
    </source>
</evidence>
<dbReference type="OrthoDB" id="794676at2"/>
<dbReference type="EMBL" id="QKXH01000005">
    <property type="protein sequence ID" value="PZX93755.1"/>
    <property type="molecule type" value="Genomic_DNA"/>
</dbReference>
<protein>
    <recommendedName>
        <fullName evidence="1">DUF4468 domain-containing protein</fullName>
    </recommendedName>
</protein>
<accession>A0A2W7UK43</accession>
<evidence type="ECO:0000313" key="2">
    <source>
        <dbReference type="EMBL" id="PZX93755.1"/>
    </source>
</evidence>
<dbReference type="RefSeq" id="WP_111409998.1">
    <property type="nucleotide sequence ID" value="NZ_QKXH01000005.1"/>
</dbReference>